<proteinExistence type="predicted"/>
<feature type="compositionally biased region" description="Pro residues" evidence="1">
    <location>
        <begin position="55"/>
        <end position="66"/>
    </location>
</feature>
<protein>
    <submittedName>
        <fullName evidence="3">DUF6153 family protein</fullName>
    </submittedName>
</protein>
<keyword evidence="2" id="KW-0472">Membrane</keyword>
<sequence>MNARGYGRVGSALGRLLLIVVLALGVFAMHTVGHPDESYASESGAGTMTHASDEPAPPPEPAPPHPSSADEPVMGMDGMSMDMASLCLAVLSTWALAALLLAAFARRADLFTDPLAGLRVAPRPNPPPRTPELTLLSVLRI</sequence>
<dbReference type="EMBL" id="CP109495">
    <property type="protein sequence ID" value="WUX52224.1"/>
    <property type="molecule type" value="Genomic_DNA"/>
</dbReference>
<keyword evidence="4" id="KW-1185">Reference proteome</keyword>
<reference evidence="3" key="1">
    <citation type="submission" date="2022-10" db="EMBL/GenBank/DDBJ databases">
        <title>The complete genomes of actinobacterial strains from the NBC collection.</title>
        <authorList>
            <person name="Joergensen T.S."/>
            <person name="Alvarez Arevalo M."/>
            <person name="Sterndorff E.B."/>
            <person name="Faurdal D."/>
            <person name="Vuksanovic O."/>
            <person name="Mourched A.-S."/>
            <person name="Charusanti P."/>
            <person name="Shaw S."/>
            <person name="Blin K."/>
            <person name="Weber T."/>
        </authorList>
    </citation>
    <scope>NUCLEOTIDE SEQUENCE</scope>
    <source>
        <strain evidence="3">NBC_01432</strain>
    </source>
</reference>
<feature type="transmembrane region" description="Helical" evidence="2">
    <location>
        <begin position="83"/>
        <end position="105"/>
    </location>
</feature>
<dbReference type="InterPro" id="IPR046151">
    <property type="entry name" value="DUF6153"/>
</dbReference>
<evidence type="ECO:0000256" key="2">
    <source>
        <dbReference type="SAM" id="Phobius"/>
    </source>
</evidence>
<evidence type="ECO:0000313" key="4">
    <source>
        <dbReference type="Proteomes" id="UP001432209"/>
    </source>
</evidence>
<gene>
    <name evidence="3" type="ORF">OG442_12210</name>
</gene>
<organism evidence="3 4">
    <name type="scientific">Streptomyces niveus</name>
    <name type="common">Streptomyces spheroides</name>
    <dbReference type="NCBI Taxonomy" id="193462"/>
    <lineage>
        <taxon>Bacteria</taxon>
        <taxon>Bacillati</taxon>
        <taxon>Actinomycetota</taxon>
        <taxon>Actinomycetes</taxon>
        <taxon>Kitasatosporales</taxon>
        <taxon>Streptomycetaceae</taxon>
        <taxon>Streptomyces</taxon>
    </lineage>
</organism>
<evidence type="ECO:0000313" key="3">
    <source>
        <dbReference type="EMBL" id="WUX52224.1"/>
    </source>
</evidence>
<dbReference type="Pfam" id="PF19650">
    <property type="entry name" value="DUF6153"/>
    <property type="match status" value="1"/>
</dbReference>
<keyword evidence="2" id="KW-0812">Transmembrane</keyword>
<keyword evidence="2" id="KW-1133">Transmembrane helix</keyword>
<evidence type="ECO:0000256" key="1">
    <source>
        <dbReference type="SAM" id="MobiDB-lite"/>
    </source>
</evidence>
<dbReference type="RefSeq" id="WP_329075887.1">
    <property type="nucleotide sequence ID" value="NZ_CP109495.1"/>
</dbReference>
<feature type="transmembrane region" description="Helical" evidence="2">
    <location>
        <begin position="12"/>
        <end position="32"/>
    </location>
</feature>
<accession>A0ABZ2A2N7</accession>
<feature type="region of interest" description="Disordered" evidence="1">
    <location>
        <begin position="38"/>
        <end position="75"/>
    </location>
</feature>
<dbReference type="Proteomes" id="UP001432209">
    <property type="component" value="Chromosome"/>
</dbReference>
<name>A0ABZ2A2N7_STRNV</name>